<dbReference type="RefSeq" id="WP_002695226.1">
    <property type="nucleotide sequence ID" value="NZ_AAWS01000007.1"/>
</dbReference>
<evidence type="ECO:0000256" key="1">
    <source>
        <dbReference type="ARBA" id="ARBA00001933"/>
    </source>
</evidence>
<evidence type="ECO:0000313" key="6">
    <source>
        <dbReference type="Proteomes" id="UP000004095"/>
    </source>
</evidence>
<evidence type="ECO:0000313" key="5">
    <source>
        <dbReference type="EMBL" id="EAY30298.1"/>
    </source>
</evidence>
<sequence length="803" mass="91488">MSKALDTLNQILVYGANKGVTLNSTTDKSLSGTQITIKDQSLINFGSCSYMGLEYHNALKAGAQDALERYGTQFSTSRTYLSLGLYDELEAELHNIFQKPLIATASTTLGHLAALPVIIEEGDAVILDLQVHSSVQMATQILKARKVPIYIIPHNSTEGLEMKIKQLQNKHKKIWYLADGVYSMYGDGAPLKELERMLNTYKQFHLYIDDAHGMGWTGENGVGYVRSKMAHHDKMVLATSLNKSFASAGGLIVFPNEEMRNKVRNCGSTLIFSGPIQPPMLGAAIASAKLHQTSTFEQSQKELQAKIAYTNQRIEELNLPQYCPSETPLFFICAGTTRIICNIIDRMKQRGFYLNSAGFPAVPMKKGGIRFMITAHHTYQEIDAMLVALQREYVLGLEEEGSSIAHVAKTFKLPPFEIVFEEQVTEKESKEDDTLQLHEELYRTIESIDSKEWDKYLGTDDGCHSYNNIRQLQMSFSNHPRKEDNAQFYFHKVTDERGEIVTLAFFTSAWVKDDMFADAEVSAKVEEMRMVDPYYLTSKQVVTGTMFSMGKSVYMNRQHPQWKQGLEKLIEQIQQVVEQEGASKLILRDFDQTESEDLKDMMLELGLIAYQLPNNCVVEHVNWNSQEEYLQTLSSKYRYSLRKEILKYTDQFDVRFDKPTTEPEKRTCFELYKNVFDKALEMNVFELPYAVFEMMYNDPNYDIIRLYLKGSDEVVGVLFSYRNGSRYNALAVGLNYEYVRTHNTYKQILYQSVLRANALGCITLDLAFTAELEKKKVGATVKPVYAFVQAAEHLSHAILETIQ</sequence>
<dbReference type="InterPro" id="IPR015421">
    <property type="entry name" value="PyrdxlP-dep_Trfase_major"/>
</dbReference>
<evidence type="ECO:0000259" key="4">
    <source>
        <dbReference type="Pfam" id="PF13480"/>
    </source>
</evidence>
<keyword evidence="2 5" id="KW-0808">Transferase</keyword>
<dbReference type="Gene3D" id="3.40.630.30">
    <property type="match status" value="1"/>
</dbReference>
<dbReference type="InterPro" id="IPR038740">
    <property type="entry name" value="BioF2-like_GNAT_dom"/>
</dbReference>
<dbReference type="Gene3D" id="3.40.640.10">
    <property type="entry name" value="Type I PLP-dependent aspartate aminotransferase-like (Major domain)"/>
    <property type="match status" value="1"/>
</dbReference>
<protein>
    <submittedName>
        <fullName evidence="5">Aminotransferase, classes I and II family</fullName>
    </submittedName>
</protein>
<dbReference type="AlphaFoldDB" id="A1ZH29"/>
<evidence type="ECO:0000256" key="2">
    <source>
        <dbReference type="ARBA" id="ARBA00022679"/>
    </source>
</evidence>
<comment type="caution">
    <text evidence="5">The sequence shown here is derived from an EMBL/GenBank/DDBJ whole genome shotgun (WGS) entry which is preliminary data.</text>
</comment>
<feature type="domain" description="BioF2-like acetyltransferase" evidence="4">
    <location>
        <begin position="635"/>
        <end position="766"/>
    </location>
</feature>
<dbReference type="InterPro" id="IPR016181">
    <property type="entry name" value="Acyl_CoA_acyltransferase"/>
</dbReference>
<dbReference type="GO" id="GO:0030170">
    <property type="term" value="F:pyridoxal phosphate binding"/>
    <property type="evidence" value="ECO:0007669"/>
    <property type="project" value="InterPro"/>
</dbReference>
<dbReference type="PANTHER" id="PTHR13693:SF3">
    <property type="entry name" value="LD36009P"/>
    <property type="match status" value="1"/>
</dbReference>
<dbReference type="Pfam" id="PF13480">
    <property type="entry name" value="Acetyltransf_6"/>
    <property type="match status" value="1"/>
</dbReference>
<proteinExistence type="predicted"/>
<accession>A1ZH29</accession>
<keyword evidence="6" id="KW-1185">Reference proteome</keyword>
<dbReference type="InterPro" id="IPR050087">
    <property type="entry name" value="AON_synthase_class-II"/>
</dbReference>
<dbReference type="eggNOG" id="COG0156">
    <property type="taxonomic scope" value="Bacteria"/>
</dbReference>
<dbReference type="Pfam" id="PF00155">
    <property type="entry name" value="Aminotran_1_2"/>
    <property type="match status" value="1"/>
</dbReference>
<dbReference type="EMBL" id="AAWS01000007">
    <property type="protein sequence ID" value="EAY30298.1"/>
    <property type="molecule type" value="Genomic_DNA"/>
</dbReference>
<dbReference type="Proteomes" id="UP000004095">
    <property type="component" value="Unassembled WGS sequence"/>
</dbReference>
<dbReference type="GO" id="GO:0008483">
    <property type="term" value="F:transaminase activity"/>
    <property type="evidence" value="ECO:0007669"/>
    <property type="project" value="UniProtKB-KW"/>
</dbReference>
<dbReference type="SUPFAM" id="SSF53383">
    <property type="entry name" value="PLP-dependent transferases"/>
    <property type="match status" value="1"/>
</dbReference>
<dbReference type="SUPFAM" id="SSF55729">
    <property type="entry name" value="Acyl-CoA N-acyltransferases (Nat)"/>
    <property type="match status" value="1"/>
</dbReference>
<feature type="domain" description="Aminotransferase class I/classII large" evidence="3">
    <location>
        <begin position="42"/>
        <end position="388"/>
    </location>
</feature>
<reference evidence="5 6" key="1">
    <citation type="submission" date="2007-01" db="EMBL/GenBank/DDBJ databases">
        <authorList>
            <person name="Haygood M."/>
            <person name="Podell S."/>
            <person name="Anderson C."/>
            <person name="Hopkinson B."/>
            <person name="Roe K."/>
            <person name="Barbeau K."/>
            <person name="Gaasterland T."/>
            <person name="Ferriera S."/>
            <person name="Johnson J."/>
            <person name="Kravitz S."/>
            <person name="Beeson K."/>
            <person name="Sutton G."/>
            <person name="Rogers Y.-H."/>
            <person name="Friedman R."/>
            <person name="Frazier M."/>
            <person name="Venter J.C."/>
        </authorList>
    </citation>
    <scope>NUCLEOTIDE SEQUENCE [LARGE SCALE GENOMIC DNA]</scope>
    <source>
        <strain evidence="5 6">ATCC 23134</strain>
    </source>
</reference>
<organism evidence="5 6">
    <name type="scientific">Microscilla marina ATCC 23134</name>
    <dbReference type="NCBI Taxonomy" id="313606"/>
    <lineage>
        <taxon>Bacteria</taxon>
        <taxon>Pseudomonadati</taxon>
        <taxon>Bacteroidota</taxon>
        <taxon>Cytophagia</taxon>
        <taxon>Cytophagales</taxon>
        <taxon>Microscillaceae</taxon>
        <taxon>Microscilla</taxon>
    </lineage>
</organism>
<name>A1ZH29_MICM2</name>
<keyword evidence="5" id="KW-0032">Aminotransferase</keyword>
<dbReference type="PANTHER" id="PTHR13693">
    <property type="entry name" value="CLASS II AMINOTRANSFERASE/8-AMINO-7-OXONONANOATE SYNTHASE"/>
    <property type="match status" value="1"/>
</dbReference>
<gene>
    <name evidence="5" type="ORF">M23134_08122</name>
</gene>
<dbReference type="InterPro" id="IPR004839">
    <property type="entry name" value="Aminotransferase_I/II_large"/>
</dbReference>
<dbReference type="InterPro" id="IPR015424">
    <property type="entry name" value="PyrdxlP-dep_Trfase"/>
</dbReference>
<dbReference type="Gene3D" id="3.90.1150.10">
    <property type="entry name" value="Aspartate Aminotransferase, domain 1"/>
    <property type="match status" value="1"/>
</dbReference>
<dbReference type="InterPro" id="IPR015422">
    <property type="entry name" value="PyrdxlP-dep_Trfase_small"/>
</dbReference>
<dbReference type="OrthoDB" id="9807157at2"/>
<evidence type="ECO:0000259" key="3">
    <source>
        <dbReference type="Pfam" id="PF00155"/>
    </source>
</evidence>
<comment type="cofactor">
    <cofactor evidence="1">
        <name>pyridoxal 5'-phosphate</name>
        <dbReference type="ChEBI" id="CHEBI:597326"/>
    </cofactor>
</comment>